<name>A0ABX5D5K4_9VIBR</name>
<reference evidence="1 2" key="1">
    <citation type="submission" date="2018-03" db="EMBL/GenBank/DDBJ databases">
        <title>Genetic Diversity and Phenotypic Plasticity of AHL Mediated Quorum Sensing in Environmental Strains of Vibrio mediterranei.</title>
        <authorList>
            <person name="Lantoine F."/>
            <person name="Vouve F."/>
        </authorList>
    </citation>
    <scope>NUCLEOTIDE SEQUENCE [LARGE SCALE GENOMIC DNA]</scope>
    <source>
        <strain evidence="1 2">17LN0615E</strain>
    </source>
</reference>
<keyword evidence="2" id="KW-1185">Reference proteome</keyword>
<gene>
    <name evidence="1" type="ORF">COR51_26935</name>
</gene>
<comment type="caution">
    <text evidence="1">The sequence shown here is derived from an EMBL/GenBank/DDBJ whole genome shotgun (WGS) entry which is preliminary data.</text>
</comment>
<protein>
    <submittedName>
        <fullName evidence="1">Conjugal transfer protein</fullName>
    </submittedName>
</protein>
<dbReference type="NCBIfam" id="TIGR03765">
    <property type="entry name" value="ICE_PFL_4695"/>
    <property type="match status" value="1"/>
</dbReference>
<dbReference type="Proteomes" id="UP000238163">
    <property type="component" value="Unassembled WGS sequence"/>
</dbReference>
<evidence type="ECO:0000313" key="1">
    <source>
        <dbReference type="EMBL" id="PRQ64548.1"/>
    </source>
</evidence>
<dbReference type="InterPro" id="IPR021300">
    <property type="entry name" value="Integr_conj_element_PFL4695"/>
</dbReference>
<dbReference type="EMBL" id="NWTN01000047">
    <property type="protein sequence ID" value="PRQ64548.1"/>
    <property type="molecule type" value="Genomic_DNA"/>
</dbReference>
<organism evidence="1 2">
    <name type="scientific">Vibrio mediterranei</name>
    <dbReference type="NCBI Taxonomy" id="689"/>
    <lineage>
        <taxon>Bacteria</taxon>
        <taxon>Pseudomonadati</taxon>
        <taxon>Pseudomonadota</taxon>
        <taxon>Gammaproteobacteria</taxon>
        <taxon>Vibrionales</taxon>
        <taxon>Vibrionaceae</taxon>
        <taxon>Vibrio</taxon>
    </lineage>
</organism>
<evidence type="ECO:0000313" key="2">
    <source>
        <dbReference type="Proteomes" id="UP000238163"/>
    </source>
</evidence>
<sequence length="123" mass="13945">MLFTLLVMSATVWASDPFEQMLPVITPSLTPGEVTSRTLTQSVPLPLFIVGDDPLSHRWLLAKQDYLRKIGAKGMVVNVRTLAGWRRMQQYNLTLYPVQGDDFAQAFGLSHYPVFIEKHVIKQ</sequence>
<proteinExistence type="predicted"/>
<dbReference type="Pfam" id="PF11072">
    <property type="entry name" value="DUF2859"/>
    <property type="match status" value="1"/>
</dbReference>
<accession>A0ABX5D5K4</accession>